<evidence type="ECO:0000313" key="1">
    <source>
        <dbReference type="EMBL" id="MBB5363060.1"/>
    </source>
</evidence>
<name>A0A7W8NEV5_9DEIO</name>
<accession>A0A7W8NEV5</accession>
<dbReference type="EMBL" id="JACHFL010000004">
    <property type="protein sequence ID" value="MBB5363060.1"/>
    <property type="molecule type" value="Genomic_DNA"/>
</dbReference>
<protein>
    <submittedName>
        <fullName evidence="1">Uncharacterized protein</fullName>
    </submittedName>
</protein>
<dbReference type="Proteomes" id="UP000552709">
    <property type="component" value="Unassembled WGS sequence"/>
</dbReference>
<comment type="caution">
    <text evidence="1">The sequence shown here is derived from an EMBL/GenBank/DDBJ whole genome shotgun (WGS) entry which is preliminary data.</text>
</comment>
<evidence type="ECO:0000313" key="2">
    <source>
        <dbReference type="Proteomes" id="UP000552709"/>
    </source>
</evidence>
<reference evidence="1 2" key="1">
    <citation type="submission" date="2020-08" db="EMBL/GenBank/DDBJ databases">
        <title>Genomic Encyclopedia of Type Strains, Phase IV (KMG-IV): sequencing the most valuable type-strain genomes for metagenomic binning, comparative biology and taxonomic classification.</title>
        <authorList>
            <person name="Goeker M."/>
        </authorList>
    </citation>
    <scope>NUCLEOTIDE SEQUENCE [LARGE SCALE GENOMIC DNA]</scope>
    <source>
        <strain evidence="1 2">DSM 27939</strain>
    </source>
</reference>
<gene>
    <name evidence="1" type="ORF">HNQ08_002158</name>
</gene>
<dbReference type="AlphaFoldDB" id="A0A7W8NEV5"/>
<keyword evidence="2" id="KW-1185">Reference proteome</keyword>
<sequence length="79" mass="8399">MSGQTVRDVMLTNSSTHVRLWCDDDGVWVALPESGPYPGPDDVGIEIDQLPAAEGATPEEALATLLNSPSRLPLEVPPC</sequence>
<organism evidence="1 2">
    <name type="scientific">Deinococcus humi</name>
    <dbReference type="NCBI Taxonomy" id="662880"/>
    <lineage>
        <taxon>Bacteria</taxon>
        <taxon>Thermotogati</taxon>
        <taxon>Deinococcota</taxon>
        <taxon>Deinococci</taxon>
        <taxon>Deinococcales</taxon>
        <taxon>Deinococcaceae</taxon>
        <taxon>Deinococcus</taxon>
    </lineage>
</organism>
<proteinExistence type="predicted"/>
<dbReference type="RefSeq" id="WP_184131236.1">
    <property type="nucleotide sequence ID" value="NZ_JACHFL010000004.1"/>
</dbReference>